<feature type="active site" description="Proton donor" evidence="2">
    <location>
        <position position="243"/>
    </location>
</feature>
<dbReference type="InterPro" id="IPR005251">
    <property type="entry name" value="IF-M1Pi"/>
</dbReference>
<dbReference type="Proteomes" id="UP000018159">
    <property type="component" value="Unassembled WGS sequence"/>
</dbReference>
<dbReference type="Gene3D" id="1.20.120.420">
    <property type="entry name" value="translation initiation factor eif-2b, domain 1"/>
    <property type="match status" value="1"/>
</dbReference>
<feature type="binding site" evidence="2">
    <location>
        <begin position="54"/>
        <end position="56"/>
    </location>
    <ligand>
        <name>substrate</name>
    </ligand>
</feature>
<dbReference type="HAMAP" id="MF_01678">
    <property type="entry name" value="Salvage_MtnA"/>
    <property type="match status" value="1"/>
</dbReference>
<dbReference type="OrthoDB" id="45195at2157"/>
<dbReference type="Gene3D" id="3.40.50.10470">
    <property type="entry name" value="Translation initiation factor eif-2b, domain 2"/>
    <property type="match status" value="1"/>
</dbReference>
<dbReference type="STRING" id="1407055.NITUZ_40618"/>
<feature type="binding site" evidence="2">
    <location>
        <position position="97"/>
    </location>
    <ligand>
        <name>substrate</name>
    </ligand>
</feature>
<dbReference type="EC" id="5.3.1.23" evidence="2"/>
<dbReference type="InterPro" id="IPR027363">
    <property type="entry name" value="M1Pi_N"/>
</dbReference>
<keyword evidence="4" id="KW-1185">Reference proteome</keyword>
<dbReference type="EMBL" id="CBTY010000009">
    <property type="protein sequence ID" value="CDI06452.1"/>
    <property type="molecule type" value="Genomic_DNA"/>
</dbReference>
<dbReference type="InterPro" id="IPR042529">
    <property type="entry name" value="IF_2B-like_C"/>
</dbReference>
<dbReference type="PANTHER" id="PTHR43475">
    <property type="entry name" value="METHYLTHIORIBOSE-1-PHOSPHATE ISOMERASE"/>
    <property type="match status" value="1"/>
</dbReference>
<keyword evidence="2" id="KW-0486">Methionine biosynthesis</keyword>
<dbReference type="RefSeq" id="WP_048196882.1">
    <property type="nucleotide sequence ID" value="NZ_CBTY010000009.1"/>
</dbReference>
<dbReference type="SUPFAM" id="SSF100950">
    <property type="entry name" value="NagB/RpiA/CoA transferase-like"/>
    <property type="match status" value="1"/>
</dbReference>
<dbReference type="FunFam" id="3.40.50.10470:FF:000006">
    <property type="entry name" value="Methylthioribose-1-phosphate isomerase"/>
    <property type="match status" value="1"/>
</dbReference>
<dbReference type="FunFam" id="1.20.120.420:FF:000003">
    <property type="entry name" value="Methylthioribose-1-phosphate isomerase"/>
    <property type="match status" value="1"/>
</dbReference>
<evidence type="ECO:0000256" key="1">
    <source>
        <dbReference type="ARBA" id="ARBA00023235"/>
    </source>
</evidence>
<accession>V6AV73</accession>
<comment type="catalytic activity">
    <reaction evidence="2">
        <text>5-(methylsulfanyl)-alpha-D-ribose 1-phosphate = 5-(methylsulfanyl)-D-ribulose 1-phosphate</text>
        <dbReference type="Rhea" id="RHEA:19989"/>
        <dbReference type="ChEBI" id="CHEBI:58533"/>
        <dbReference type="ChEBI" id="CHEBI:58548"/>
        <dbReference type="EC" id="5.3.1.23"/>
    </reaction>
</comment>
<keyword evidence="1 2" id="KW-0413">Isomerase</keyword>
<dbReference type="GO" id="GO:0019509">
    <property type="term" value="P:L-methionine salvage from methylthioadenosine"/>
    <property type="evidence" value="ECO:0007669"/>
    <property type="project" value="UniProtKB-UniRule"/>
</dbReference>
<name>V6AV73_9ARCH</name>
<feature type="binding site" evidence="2">
    <location>
        <position position="202"/>
    </location>
    <ligand>
        <name>substrate</name>
    </ligand>
</feature>
<dbReference type="AlphaFoldDB" id="V6AV73"/>
<feature type="site" description="Transition state stabilizer" evidence="2">
    <location>
        <position position="163"/>
    </location>
</feature>
<dbReference type="NCBIfam" id="NF004326">
    <property type="entry name" value="PRK05720.1"/>
    <property type="match status" value="1"/>
</dbReference>
<comment type="similarity">
    <text evidence="2">Belongs to the EIF-2B alpha/beta/delta subunits family. MtnA subfamily.</text>
</comment>
<reference evidence="3 4" key="1">
    <citation type="journal article" date="2013" name="PLoS ONE">
        <title>Enrichment and Genome Sequence of the Group I.1a Ammonia-Oxidizing Archaeon ?Ca. Nitrosotenuis uzonensis? Representing a Clade Globally.</title>
        <authorList>
            <person name="Lebedeva E.V."/>
            <person name="Hatzenpichler R."/>
            <person name="Pelletier E."/>
            <person name="Schuster N."/>
            <person name="Hauzmayer S."/>
            <person name="Bulaev A."/>
            <person name="Grigor'eva N.V."/>
            <person name="Galushko A."/>
            <person name="Schmid M."/>
            <person name="Palatinszky M."/>
            <person name="Le Paslier D."/>
            <person name="Daims H."/>
            <person name="Wagner M."/>
        </authorList>
    </citation>
    <scope>NUCLEOTIDE SEQUENCE [LARGE SCALE GENOMIC DNA]</scope>
    <source>
        <strain evidence="3 4">N4</strain>
    </source>
</reference>
<organism evidence="3 4">
    <name type="scientific">Candidatus Nitrosotenuis uzonensis</name>
    <dbReference type="NCBI Taxonomy" id="1407055"/>
    <lineage>
        <taxon>Archaea</taxon>
        <taxon>Nitrososphaerota</taxon>
        <taxon>Candidatus Nitrosotenuis</taxon>
    </lineage>
</organism>
<keyword evidence="2" id="KW-0028">Amino-acid biosynthesis</keyword>
<dbReference type="Pfam" id="PF01008">
    <property type="entry name" value="IF-2B"/>
    <property type="match status" value="1"/>
</dbReference>
<dbReference type="NCBIfam" id="TIGR00524">
    <property type="entry name" value="eIF-2B_rel"/>
    <property type="match status" value="1"/>
</dbReference>
<evidence type="ECO:0000313" key="4">
    <source>
        <dbReference type="Proteomes" id="UP000018159"/>
    </source>
</evidence>
<protein>
    <recommendedName>
        <fullName evidence="2">Putative methylthioribose-1-phosphate isomerase</fullName>
        <shortName evidence="2">M1Pi</shortName>
        <shortName evidence="2">MTR-1-P isomerase</shortName>
        <ecNumber evidence="2">5.3.1.23</ecNumber>
    </recommendedName>
    <alternativeName>
        <fullName evidence="2">MTNA-like protein</fullName>
        <shortName evidence="2">aMTNA</shortName>
    </alternativeName>
    <alternativeName>
        <fullName evidence="2">S-methyl-5-thioribose-1-phosphate isomerase</fullName>
    </alternativeName>
</protein>
<evidence type="ECO:0000256" key="2">
    <source>
        <dbReference type="HAMAP-Rule" id="MF_01678"/>
    </source>
</evidence>
<comment type="function">
    <text evidence="2">Catalyzes the interconversion of methylthioribose-1-phosphate (MTR-1-P) into methylthioribulose-1-phosphate (MTRu-1-P).</text>
</comment>
<comment type="caution">
    <text evidence="3">The sequence shown here is derived from an EMBL/GenBank/DDBJ whole genome shotgun (WGS) entry which is preliminary data.</text>
</comment>
<feature type="binding site" evidence="2">
    <location>
        <begin position="253"/>
        <end position="254"/>
    </location>
    <ligand>
        <name>substrate</name>
    </ligand>
</feature>
<dbReference type="PANTHER" id="PTHR43475:SF1">
    <property type="entry name" value="METHYLTHIORIBOSE-1-PHOSPHATE ISOMERASE"/>
    <property type="match status" value="1"/>
</dbReference>
<dbReference type="InterPro" id="IPR037171">
    <property type="entry name" value="NagB/RpiA_transferase-like"/>
</dbReference>
<dbReference type="InterPro" id="IPR011559">
    <property type="entry name" value="Initiation_fac_2B_a/b/d"/>
</dbReference>
<dbReference type="GO" id="GO:0046523">
    <property type="term" value="F:S-methyl-5-thioribose-1-phosphate isomerase activity"/>
    <property type="evidence" value="ECO:0007669"/>
    <property type="project" value="UniProtKB-UniRule"/>
</dbReference>
<gene>
    <name evidence="3" type="primary">mtnA</name>
    <name evidence="3" type="ORF">NITUZ_40618</name>
</gene>
<proteinExistence type="inferred from homology"/>
<sequence>MDNQPTIHSLLRTVDWKNNKVVMIDQTKLPNELVFVEYSDYNDVASAIRNLVVRGAPAIGVSGAFGLALASLQSTATTKEQLLSDLEKARKILFETRPTAVNLAWGLEQIMNAAKKGNTVQEIRDLIMNTAKQMAEDDIKINMTMGKHGSQLFNDNDTIMTHCNAGSLATVAYGTALGVIRATKEAGKNIKVIATETRPVQQGSRLTAFELKHDGFDVSLIPDTAVGYTMANKLVNKVVVGADRVLRTGHVYNKIGTYQVALMAKQHGIPFYVAAPLSTFDMKSNPEDVIIEQRKSTEVTQTGDKKTAPDGINVINPAFDMTPPELISGIITEAGVATAPYEESIQKLLEAKK</sequence>
<evidence type="ECO:0000313" key="3">
    <source>
        <dbReference type="EMBL" id="CDI06452.1"/>
    </source>
</evidence>
<dbReference type="NCBIfam" id="TIGR00512">
    <property type="entry name" value="salvage_mtnA"/>
    <property type="match status" value="1"/>
</dbReference>
<dbReference type="InterPro" id="IPR000649">
    <property type="entry name" value="IF-2B-related"/>
</dbReference>